<keyword evidence="3 9" id="KW-0436">Ligase</keyword>
<dbReference type="InterPro" id="IPR009080">
    <property type="entry name" value="tRNAsynth_Ia_anticodon-bd"/>
</dbReference>
<comment type="catalytic activity">
    <reaction evidence="8">
        <text>tRNA(Met) + L-methionine + ATP = L-methionyl-tRNA(Met) + AMP + diphosphate</text>
        <dbReference type="Rhea" id="RHEA:13481"/>
        <dbReference type="Rhea" id="RHEA-COMP:9667"/>
        <dbReference type="Rhea" id="RHEA-COMP:9698"/>
        <dbReference type="ChEBI" id="CHEBI:30616"/>
        <dbReference type="ChEBI" id="CHEBI:33019"/>
        <dbReference type="ChEBI" id="CHEBI:57844"/>
        <dbReference type="ChEBI" id="CHEBI:78442"/>
        <dbReference type="ChEBI" id="CHEBI:78530"/>
        <dbReference type="ChEBI" id="CHEBI:456215"/>
        <dbReference type="EC" id="6.1.1.10"/>
    </reaction>
</comment>
<evidence type="ECO:0000256" key="7">
    <source>
        <dbReference type="ARBA" id="ARBA00023146"/>
    </source>
</evidence>
<dbReference type="PROSITE" id="PS00178">
    <property type="entry name" value="AA_TRNA_LIGASE_I"/>
    <property type="match status" value="1"/>
</dbReference>
<feature type="domain" description="Methionyl/Leucyl tRNA synthetase" evidence="10">
    <location>
        <begin position="8"/>
        <end position="388"/>
    </location>
</feature>
<reference evidence="11 12" key="1">
    <citation type="submission" date="2019-10" db="EMBL/GenBank/DDBJ databases">
        <title>Pseudoalteromonas rubra S4059.</title>
        <authorList>
            <person name="Paulsen S."/>
            <person name="Wang X."/>
        </authorList>
    </citation>
    <scope>NUCLEOTIDE SEQUENCE [LARGE SCALE GENOMIC DNA]</scope>
    <source>
        <strain evidence="11 12">S4059</strain>
    </source>
</reference>
<accession>A0A5S3UUV7</accession>
<evidence type="ECO:0000256" key="4">
    <source>
        <dbReference type="ARBA" id="ARBA00022741"/>
    </source>
</evidence>
<dbReference type="PANTHER" id="PTHR45765">
    <property type="entry name" value="METHIONINE--TRNA LIGASE"/>
    <property type="match status" value="1"/>
</dbReference>
<dbReference type="SUPFAM" id="SSF52374">
    <property type="entry name" value="Nucleotidylyl transferase"/>
    <property type="match status" value="1"/>
</dbReference>
<name>A0A5S3UUV7_9GAMM</name>
<dbReference type="Proteomes" id="UP000305729">
    <property type="component" value="Chromosome 1"/>
</dbReference>
<evidence type="ECO:0000313" key="12">
    <source>
        <dbReference type="Proteomes" id="UP000305729"/>
    </source>
</evidence>
<dbReference type="AlphaFoldDB" id="A0A5S3UUV7"/>
<evidence type="ECO:0000313" key="11">
    <source>
        <dbReference type="EMBL" id="QPB82419.1"/>
    </source>
</evidence>
<comment type="similarity">
    <text evidence="1">Belongs to the class-I aminoacyl-tRNA synthetase family. MetG type 1 subfamily.</text>
</comment>
<dbReference type="Pfam" id="PF09334">
    <property type="entry name" value="tRNA-synt_1g"/>
    <property type="match status" value="1"/>
</dbReference>
<evidence type="ECO:0000256" key="9">
    <source>
        <dbReference type="RuleBase" id="RU363039"/>
    </source>
</evidence>
<evidence type="ECO:0000259" key="10">
    <source>
        <dbReference type="Pfam" id="PF09334"/>
    </source>
</evidence>
<dbReference type="EMBL" id="CP045429">
    <property type="protein sequence ID" value="QPB82419.1"/>
    <property type="molecule type" value="Genomic_DNA"/>
</dbReference>
<dbReference type="PANTHER" id="PTHR45765:SF1">
    <property type="entry name" value="METHIONINE--TRNA LIGASE, CYTOPLASMIC"/>
    <property type="match status" value="1"/>
</dbReference>
<keyword evidence="4 9" id="KW-0547">Nucleotide-binding</keyword>
<dbReference type="InterPro" id="IPR015413">
    <property type="entry name" value="Methionyl/Leucyl_tRNA_Synth"/>
</dbReference>
<protein>
    <submittedName>
        <fullName evidence="11">Class I tRNA ligase family protein</fullName>
    </submittedName>
</protein>
<dbReference type="InterPro" id="IPR023458">
    <property type="entry name" value="Met-tRNA_ligase_1"/>
</dbReference>
<evidence type="ECO:0000256" key="1">
    <source>
        <dbReference type="ARBA" id="ARBA00008258"/>
    </source>
</evidence>
<dbReference type="Gene3D" id="2.20.28.20">
    <property type="entry name" value="Methionyl-tRNA synthetase, Zn-domain"/>
    <property type="match status" value="1"/>
</dbReference>
<dbReference type="InterPro" id="IPR001412">
    <property type="entry name" value="aa-tRNA-synth_I_CS"/>
</dbReference>
<evidence type="ECO:0000256" key="6">
    <source>
        <dbReference type="ARBA" id="ARBA00022917"/>
    </source>
</evidence>
<organism evidence="11 12">
    <name type="scientific">Pseudoalteromonas rubra</name>
    <dbReference type="NCBI Taxonomy" id="43658"/>
    <lineage>
        <taxon>Bacteria</taxon>
        <taxon>Pseudomonadati</taxon>
        <taxon>Pseudomonadota</taxon>
        <taxon>Gammaproteobacteria</taxon>
        <taxon>Alteromonadales</taxon>
        <taxon>Pseudoalteromonadaceae</taxon>
        <taxon>Pseudoalteromonas</taxon>
    </lineage>
</organism>
<keyword evidence="5 9" id="KW-0067">ATP-binding</keyword>
<evidence type="ECO:0000256" key="8">
    <source>
        <dbReference type="ARBA" id="ARBA00047364"/>
    </source>
</evidence>
<dbReference type="GO" id="GO:0006431">
    <property type="term" value="P:methionyl-tRNA aminoacylation"/>
    <property type="evidence" value="ECO:0007669"/>
    <property type="project" value="TreeGrafter"/>
</dbReference>
<evidence type="ECO:0000256" key="5">
    <source>
        <dbReference type="ARBA" id="ARBA00022840"/>
    </source>
</evidence>
<keyword evidence="7 9" id="KW-0030">Aminoacyl-tRNA synthetase</keyword>
<gene>
    <name evidence="11" type="ORF">CWC22_005220</name>
</gene>
<evidence type="ECO:0000256" key="3">
    <source>
        <dbReference type="ARBA" id="ARBA00022598"/>
    </source>
</evidence>
<evidence type="ECO:0000256" key="2">
    <source>
        <dbReference type="ARBA" id="ARBA00022490"/>
    </source>
</evidence>
<dbReference type="Gene3D" id="3.40.50.620">
    <property type="entry name" value="HUPs"/>
    <property type="match status" value="1"/>
</dbReference>
<dbReference type="GO" id="GO:0005829">
    <property type="term" value="C:cytosol"/>
    <property type="evidence" value="ECO:0007669"/>
    <property type="project" value="TreeGrafter"/>
</dbReference>
<dbReference type="GO" id="GO:0004825">
    <property type="term" value="F:methionine-tRNA ligase activity"/>
    <property type="evidence" value="ECO:0007669"/>
    <property type="project" value="UniProtKB-EC"/>
</dbReference>
<dbReference type="GO" id="GO:0005524">
    <property type="term" value="F:ATP binding"/>
    <property type="evidence" value="ECO:0007669"/>
    <property type="project" value="UniProtKB-KW"/>
</dbReference>
<dbReference type="InterPro" id="IPR029038">
    <property type="entry name" value="MetRS_Zn"/>
</dbReference>
<dbReference type="SUPFAM" id="SSF47323">
    <property type="entry name" value="Anticodon-binding domain of a subclass of class I aminoacyl-tRNA synthetases"/>
    <property type="match status" value="1"/>
</dbReference>
<keyword evidence="2" id="KW-0963">Cytoplasm</keyword>
<keyword evidence="6 9" id="KW-0648">Protein biosynthesis</keyword>
<sequence>MKKKQYLLISAKPAPNGQLHLGHLSGPYLSQDMYYRKLCADGHDVKVISGTDAIDSFIQLKAVQQGVQPAHLAAQHFATIVDSFAGFSIHYDNFINPFSEQWQPRYVATMQEVVTVAEREGKVITKEAPFPENEAGEPASGAWIEGICCDCDSPMSGYFCEQCGAHLEPGEILDARHRNTAHTLCFEPQSDVFFQIADSDGLLQSLQQAQVREQEYAIVEKQFQNNRTQVRLTERAAWGVSCGDNQQVYFGHGMLYAYCRMIGESYQALTGCQTHPFDAESEVTTINFFGMDNTVSHMVNINAIGAEIPQWKGFDHFVVNQFYLLNGRKFSTSAGHVVNGNEVISNPMIQAEGVRFVLAATSPAKHTMDFTQASLLHWYNNVLINELMQPLVMAAEQLSGKTWPVLPAGQDFAPVWEKLTHIYEYHNFDPQEVVAIARDYIATGAGIKREDALAQYLAQSALLLYPLIPETARTLWQACGLSGDPSLAGLACDSAAFNAFPCPFERISMHMIDGLFR</sequence>
<dbReference type="InterPro" id="IPR014729">
    <property type="entry name" value="Rossmann-like_a/b/a_fold"/>
</dbReference>
<dbReference type="RefSeq" id="WP_138538891.1">
    <property type="nucleotide sequence ID" value="NZ_CP045429.1"/>
</dbReference>
<proteinExistence type="inferred from homology"/>